<gene>
    <name evidence="1" type="ORF">XAT740_LOCUS25969</name>
</gene>
<dbReference type="AlphaFoldDB" id="A0A814ZKY9"/>
<comment type="caution">
    <text evidence="1">The sequence shown here is derived from an EMBL/GenBank/DDBJ whole genome shotgun (WGS) entry which is preliminary data.</text>
</comment>
<reference evidence="1" key="1">
    <citation type="submission" date="2021-02" db="EMBL/GenBank/DDBJ databases">
        <authorList>
            <person name="Nowell W R."/>
        </authorList>
    </citation>
    <scope>NUCLEOTIDE SEQUENCE</scope>
</reference>
<sequence length="775" mass="83413">MVQFALSGRKLVQNTRVPLVHPVAPLLLVPPTLLLLRVRVQPLALPILRAPLAVALRLVRQTQLAHPVAVLRLVLQTPLALRVPVPQPAPLPQPVLRVPAPQLVPLTQLVLRVPVHPLALPIPPVLRVQVPQLAPQTQLAHQVPVLRLVLQIPLAHQVPVHPLALPIPLVLQAQVPQLAPLTRLAHQVQVPQLVLLILPVLRVQVHPLVLPIPLVLQAQVPQLALLILPALQAQVPQLVPLTQLVLRVQVHPLALPIPPVLQVQVPQLAPLTQLAHPVAVHPLALPIPPVLQAQVPQLAPLTQLAHQVAVLRLALPIPLAHQVPVHPLALAILRVLRVPAPQLVPLTQLAHQLPALRLALRTLPVLRVRVPQPAPQTQRAVRVAHRQQVVPLLIVRIGKDKCVIRKTLPTELDVVVDTAESLWNTSANGISTVAAAGTGVGTYVSSEPVANLFDDSLSSRFSSRGNSSVSDSIAGLNTGFHATVAQCNAVLIGFRFGCANNSIQRDPIDITIEGTNCDDLSTCTNWTQLYRGPSGLSSRTASPMYGEYQAISNMATFDSYRFLVTNKRGKSSLVSYSEVQLFGYTNYTGSSSSGSANSSVPLTIKSGSIEALWNSTLNQPSLLATQGSSGVGVYSNNQGPDKLFDGDTTSRYTSRGYSNASNKYAGLNTGFFFTIARCQTTLSKFRFATGIAGASADPTNVTVEGTSCTTALNCTDWALIYDGPTGLLSIANRSTYGDWQIISSPHAYPSYRFTIMGKKGSSPYVSYSEVDLYGY</sequence>
<evidence type="ECO:0000313" key="2">
    <source>
        <dbReference type="Proteomes" id="UP000663828"/>
    </source>
</evidence>
<accession>A0A814ZKY9</accession>
<protein>
    <submittedName>
        <fullName evidence="1">Uncharacterized protein</fullName>
    </submittedName>
</protein>
<dbReference type="Proteomes" id="UP000663828">
    <property type="component" value="Unassembled WGS sequence"/>
</dbReference>
<proteinExistence type="predicted"/>
<keyword evidence="2" id="KW-1185">Reference proteome</keyword>
<evidence type="ECO:0000313" key="1">
    <source>
        <dbReference type="EMBL" id="CAF1245458.1"/>
    </source>
</evidence>
<dbReference type="EMBL" id="CAJNOR010002082">
    <property type="protein sequence ID" value="CAF1245458.1"/>
    <property type="molecule type" value="Genomic_DNA"/>
</dbReference>
<organism evidence="1 2">
    <name type="scientific">Adineta ricciae</name>
    <name type="common">Rotifer</name>
    <dbReference type="NCBI Taxonomy" id="249248"/>
    <lineage>
        <taxon>Eukaryota</taxon>
        <taxon>Metazoa</taxon>
        <taxon>Spiralia</taxon>
        <taxon>Gnathifera</taxon>
        <taxon>Rotifera</taxon>
        <taxon>Eurotatoria</taxon>
        <taxon>Bdelloidea</taxon>
        <taxon>Adinetida</taxon>
        <taxon>Adinetidae</taxon>
        <taxon>Adineta</taxon>
    </lineage>
</organism>
<dbReference type="Gene3D" id="2.60.120.260">
    <property type="entry name" value="Galactose-binding domain-like"/>
    <property type="match status" value="1"/>
</dbReference>
<name>A0A814ZKY9_ADIRI</name>